<dbReference type="OrthoDB" id="44485at2759"/>
<evidence type="ECO:0000313" key="4">
    <source>
        <dbReference type="EMBL" id="GMI16967.1"/>
    </source>
</evidence>
<keyword evidence="5" id="KW-1185">Reference proteome</keyword>
<feature type="chain" id="PRO_5040819507" evidence="3">
    <location>
        <begin position="26"/>
        <end position="1086"/>
    </location>
</feature>
<organism evidence="4 5">
    <name type="scientific">Triparma laevis f. longispina</name>
    <dbReference type="NCBI Taxonomy" id="1714387"/>
    <lineage>
        <taxon>Eukaryota</taxon>
        <taxon>Sar</taxon>
        <taxon>Stramenopiles</taxon>
        <taxon>Ochrophyta</taxon>
        <taxon>Bolidophyceae</taxon>
        <taxon>Parmales</taxon>
        <taxon>Triparmaceae</taxon>
        <taxon>Triparma</taxon>
    </lineage>
</organism>
<dbReference type="SUPFAM" id="SSF53850">
    <property type="entry name" value="Periplasmic binding protein-like II"/>
    <property type="match status" value="1"/>
</dbReference>
<protein>
    <submittedName>
        <fullName evidence="4">Uncharacterized protein</fullName>
    </submittedName>
</protein>
<sequence>MAFLKASFLLKLLLTLTVRLKLAHADSFFAYPTNPATRTCDAKRTHASNACSERGDQLRGRHINFVFVGVDHFMEFNRDLNDEIIFEDASTGLLFNSTSDNSVYSTGTANGFLNDKIGWIASHAGFTYSAYVASGRCEADGLPLRDASYATNYKEAQRDVYPMDCEVKTPGEPRKGHVDAYLGMFFITNGRMAQNDFTIPFLANRGMSIGMLKSEKGTILDRMTKESMFLVVRPFNSELWYFLFVFLFILFVLLNLVENSNLAKLGRLTIQSESDLKPFVQEQVNTPGNGFDMKPPGEESPQGFLTFKSITLRLFYYGLRTIQAGLLGNEFSAGLGELSNEGRVLNLLLSVFSVILLSAYVASLTNILVAGVPHHVGGVDDLISKRISTCLPLDSAFTDWVKAAYPALITVDVPSFAGQIEGVNSGECDAVIAPVTNLEAHEATCEDDLKRTIDVPWTFGYMEHAIGVRKDFPELTDTLNYWTQELILSAPGNPLSFTYNSKNMNGMYESAVTPSGSCEEVINGNLAKGLGVESFLGPMFVGLITGVVALISSCINNRSMLSHRIGRRNGRTTYSLYSFMEEHHEDCANEADGTIKSQAFIAKYRNNKLDSFFQKNLVERLLYYYVKNDTQAYNLLKYTLGLLEQYLRTLDQLGKNGTHRSQSNAIYVSQVIENCTETIELLLWRAMREYNEHVEMKQVKLERRGTNARHSRRSYNDRKGSVIVATNQHEDRMKVMASKEQLESRVARLPKDADHAERIVETEEKAALAVKLATASEKLKKVASNRHVSTQGAILNTKLAIGEPVIILDIIEKGRKGRALVALAEGRGRSDKKSNTVWPGGTRKGDPDHTKVYDVKFVLQPMEVSADIYGKLAHTDIKNIYRGNVIEHLRNNGTAPPAPIPLSEAEEGESNDDDVRPLPKRRKLTAPEAEDREAAVERRVQELAKVGFSVDRRSVDRVVHRESIVRNIMCSSKHDQKEIILDSGSRVDNVNEDTGWFDEFKLLSSHNALTARGQVDHYGPELQKELVRRLTELLPDDARKIFEKIVKDYKEKPWGYGLDEVVLVHMWDVDVDKHEPRHKVLERRPL</sequence>
<evidence type="ECO:0000256" key="1">
    <source>
        <dbReference type="SAM" id="MobiDB-lite"/>
    </source>
</evidence>
<gene>
    <name evidence="4" type="ORF">TrLO_g4942</name>
</gene>
<comment type="caution">
    <text evidence="4">The sequence shown here is derived from an EMBL/GenBank/DDBJ whole genome shotgun (WGS) entry which is preliminary data.</text>
</comment>
<evidence type="ECO:0000313" key="5">
    <source>
        <dbReference type="Proteomes" id="UP001165122"/>
    </source>
</evidence>
<name>A0A9W7KYW2_9STRA</name>
<dbReference type="AlphaFoldDB" id="A0A9W7KYW2"/>
<dbReference type="Proteomes" id="UP001165122">
    <property type="component" value="Unassembled WGS sequence"/>
</dbReference>
<keyword evidence="3" id="KW-0732">Signal</keyword>
<evidence type="ECO:0000256" key="3">
    <source>
        <dbReference type="SAM" id="SignalP"/>
    </source>
</evidence>
<dbReference type="EMBL" id="BRXW01000272">
    <property type="protein sequence ID" value="GMI16967.1"/>
    <property type="molecule type" value="Genomic_DNA"/>
</dbReference>
<feature type="region of interest" description="Disordered" evidence="1">
    <location>
        <begin position="890"/>
        <end position="934"/>
    </location>
</feature>
<proteinExistence type="predicted"/>
<keyword evidence="2" id="KW-0812">Transmembrane</keyword>
<keyword evidence="2" id="KW-0472">Membrane</keyword>
<dbReference type="PANTHER" id="PTHR18966">
    <property type="entry name" value="IONOTROPIC GLUTAMATE RECEPTOR"/>
    <property type="match status" value="1"/>
</dbReference>
<dbReference type="InterPro" id="IPR015683">
    <property type="entry name" value="Ionotropic_Glu_rcpt"/>
</dbReference>
<dbReference type="Gene3D" id="3.40.190.10">
    <property type="entry name" value="Periplasmic binding protein-like II"/>
    <property type="match status" value="2"/>
</dbReference>
<feature type="signal peptide" evidence="3">
    <location>
        <begin position="1"/>
        <end position="25"/>
    </location>
</feature>
<evidence type="ECO:0000256" key="2">
    <source>
        <dbReference type="SAM" id="Phobius"/>
    </source>
</evidence>
<keyword evidence="2" id="KW-1133">Transmembrane helix</keyword>
<reference evidence="5" key="1">
    <citation type="journal article" date="2023" name="Commun. Biol.">
        <title>Genome analysis of Parmales, the sister group of diatoms, reveals the evolutionary specialization of diatoms from phago-mixotrophs to photoautotrophs.</title>
        <authorList>
            <person name="Ban H."/>
            <person name="Sato S."/>
            <person name="Yoshikawa S."/>
            <person name="Yamada K."/>
            <person name="Nakamura Y."/>
            <person name="Ichinomiya M."/>
            <person name="Sato N."/>
            <person name="Blanc-Mathieu R."/>
            <person name="Endo H."/>
            <person name="Kuwata A."/>
            <person name="Ogata H."/>
        </authorList>
    </citation>
    <scope>NUCLEOTIDE SEQUENCE [LARGE SCALE GENOMIC DNA]</scope>
    <source>
        <strain evidence="5">NIES 3700</strain>
    </source>
</reference>
<accession>A0A9W7KYW2</accession>
<feature type="transmembrane region" description="Helical" evidence="2">
    <location>
        <begin position="239"/>
        <end position="257"/>
    </location>
</feature>
<feature type="transmembrane region" description="Helical" evidence="2">
    <location>
        <begin position="347"/>
        <end position="372"/>
    </location>
</feature>